<protein>
    <submittedName>
        <fullName evidence="1">Uncharacterized protein</fullName>
    </submittedName>
</protein>
<proteinExistence type="predicted"/>
<dbReference type="AlphaFoldDB" id="E0S3N0"/>
<dbReference type="EMBL" id="CP001812">
    <property type="protein sequence ID" value="ADL36012.1"/>
    <property type="molecule type" value="Genomic_DNA"/>
</dbReference>
<dbReference type="RefSeq" id="WP_013282662.1">
    <property type="nucleotide sequence ID" value="NC_014389.1"/>
</dbReference>
<evidence type="ECO:0000313" key="1">
    <source>
        <dbReference type="EMBL" id="ADL36012.1"/>
    </source>
</evidence>
<sequence length="131" mass="14951">MGKKIKGKLRQGFSIEIDANKFYSLIETKMREALEEMDEISNPDIELSKIDRDTLVFSGSYDADYSGEYFGATLESPSEDNLERPYISNGSEDITAADFIMSRIPLGLRQLMKVVKIEEKEEDVDYERYAG</sequence>
<keyword evidence="2" id="KW-1185">Reference proteome</keyword>
<reference evidence="1 2" key="1">
    <citation type="journal article" date="2010" name="PLoS ONE">
        <title>The glycobiome of the rumen bacterium Butyrivibrio proteoclasticus B316(T) highlights adaptation to a polysaccharide-rich environment.</title>
        <authorList>
            <person name="Kelly W.J."/>
            <person name="Leahy S.C."/>
            <person name="Altermann E."/>
            <person name="Yeoman C.J."/>
            <person name="Dunne J.C."/>
            <person name="Kong Z."/>
            <person name="Pacheco D.M."/>
            <person name="Li D."/>
            <person name="Noel S.J."/>
            <person name="Moon C.D."/>
            <person name="Cookson A.L."/>
            <person name="Attwood G.T."/>
        </authorList>
    </citation>
    <scope>NUCLEOTIDE SEQUENCE [LARGE SCALE GENOMIC DNA]</scope>
    <source>
        <strain evidence="2">ATCC 51982 / DSM 14932 / B316</strain>
        <plasmid evidence="2">Plasmid pCY360</plasmid>
    </source>
</reference>
<dbReference type="KEGG" id="bpb:bpr_II072"/>
<keyword evidence="1" id="KW-0614">Plasmid</keyword>
<evidence type="ECO:0000313" key="2">
    <source>
        <dbReference type="Proteomes" id="UP000001299"/>
    </source>
</evidence>
<organism evidence="1 2">
    <name type="scientific">Butyrivibrio proteoclasticus (strain ATCC 51982 / DSM 14932 / B316)</name>
    <name type="common">Clostridium proteoclasticum</name>
    <dbReference type="NCBI Taxonomy" id="515622"/>
    <lineage>
        <taxon>Bacteria</taxon>
        <taxon>Bacillati</taxon>
        <taxon>Bacillota</taxon>
        <taxon>Clostridia</taxon>
        <taxon>Lachnospirales</taxon>
        <taxon>Lachnospiraceae</taxon>
        <taxon>Butyrivibrio</taxon>
    </lineage>
</organism>
<accession>E0S3N0</accession>
<geneLocation type="plasmid" evidence="1 2">
    <name>pCY360</name>
</geneLocation>
<dbReference type="HOGENOM" id="CLU_1923685_0_0_9"/>
<dbReference type="Proteomes" id="UP000001299">
    <property type="component" value="Plasmid pCY360"/>
</dbReference>
<name>E0S3N0_BUTPB</name>
<gene>
    <name evidence="1" type="ordered locus">bpr_II072</name>
</gene>